<protein>
    <submittedName>
        <fullName evidence="1">Putative ovule protein</fullName>
    </submittedName>
</protein>
<organism evidence="1">
    <name type="scientific">Solanum chacoense</name>
    <name type="common">Chaco potato</name>
    <dbReference type="NCBI Taxonomy" id="4108"/>
    <lineage>
        <taxon>Eukaryota</taxon>
        <taxon>Viridiplantae</taxon>
        <taxon>Streptophyta</taxon>
        <taxon>Embryophyta</taxon>
        <taxon>Tracheophyta</taxon>
        <taxon>Spermatophyta</taxon>
        <taxon>Magnoliopsida</taxon>
        <taxon>eudicotyledons</taxon>
        <taxon>Gunneridae</taxon>
        <taxon>Pentapetalae</taxon>
        <taxon>asterids</taxon>
        <taxon>lamiids</taxon>
        <taxon>Solanales</taxon>
        <taxon>Solanaceae</taxon>
        <taxon>Solanoideae</taxon>
        <taxon>Solaneae</taxon>
        <taxon>Solanum</taxon>
    </lineage>
</organism>
<dbReference type="EMBL" id="GEDG01020101">
    <property type="protein sequence ID" value="JAP19397.1"/>
    <property type="molecule type" value="Transcribed_RNA"/>
</dbReference>
<dbReference type="AlphaFoldDB" id="A0A0V0HG34"/>
<proteinExistence type="predicted"/>
<name>A0A0V0HG34_SOLCH</name>
<accession>A0A0V0HG34</accession>
<sequence>MRTKCLWVWSHCWFWEEEEVSKTFFVLLNYFWKLLNPCVFIALFFPKSPTHEIHISHFLTVSMPRV</sequence>
<reference evidence="1" key="1">
    <citation type="submission" date="2015-12" db="EMBL/GenBank/DDBJ databases">
        <title>Gene expression during late stages of embryo sac development: a critical building block for successful pollen-pistil interactions.</title>
        <authorList>
            <person name="Liu Y."/>
            <person name="Joly V."/>
            <person name="Sabar M."/>
            <person name="Matton D.P."/>
        </authorList>
    </citation>
    <scope>NUCLEOTIDE SEQUENCE</scope>
</reference>
<evidence type="ECO:0000313" key="1">
    <source>
        <dbReference type="EMBL" id="JAP19397.1"/>
    </source>
</evidence>